<organism evidence="3 4">
    <name type="scientific">Marinifilum flexuosum</name>
    <dbReference type="NCBI Taxonomy" id="1117708"/>
    <lineage>
        <taxon>Bacteria</taxon>
        <taxon>Pseudomonadati</taxon>
        <taxon>Bacteroidota</taxon>
        <taxon>Bacteroidia</taxon>
        <taxon>Marinilabiliales</taxon>
        <taxon>Marinifilaceae</taxon>
    </lineage>
</organism>
<dbReference type="AlphaFoldDB" id="A0A419X768"/>
<comment type="caution">
    <text evidence="3">The sequence shown here is derived from an EMBL/GenBank/DDBJ whole genome shotgun (WGS) entry which is preliminary data.</text>
</comment>
<name>A0A419X768_9BACT</name>
<dbReference type="PANTHER" id="PTHR14969">
    <property type="entry name" value="SPHINGOSINE-1-PHOSPHATE PHOSPHOHYDROLASE"/>
    <property type="match status" value="1"/>
</dbReference>
<sequence length="248" mass="28050">MKKKCLILIFSFGSLYSVAQKTDTINSTIPNHKQDFLFKNKALPIAAGIVGLGLALEYSNSDKHWWQNKYSFQNKVRENFPGFSTRSDDYLRYAPIALAVGMNISKNKAEHRIIGQLARLISAQIIMDATVNQMKKKFKHLRPNGHSYTSFPSAHTAQAFLSARFLDKEFGKEHHWVRWLGYGMAATTGACRVLNNAHWLSDVLVGAGIGILSVDLSYWIFDKLDNKKLMIAPIAGKDMYGINLVYRF</sequence>
<protein>
    <submittedName>
        <fullName evidence="3">PAP2 superfamily protein</fullName>
    </submittedName>
</protein>
<accession>A0A419X768</accession>
<feature type="signal peptide" evidence="1">
    <location>
        <begin position="1"/>
        <end position="19"/>
    </location>
</feature>
<dbReference type="Pfam" id="PF01569">
    <property type="entry name" value="PAP2"/>
    <property type="match status" value="1"/>
</dbReference>
<feature type="domain" description="Phosphatidic acid phosphatase type 2/haloperoxidase" evidence="2">
    <location>
        <begin position="117"/>
        <end position="218"/>
    </location>
</feature>
<dbReference type="InterPro" id="IPR000326">
    <property type="entry name" value="PAP2/HPO"/>
</dbReference>
<evidence type="ECO:0000256" key="1">
    <source>
        <dbReference type="SAM" id="SignalP"/>
    </source>
</evidence>
<dbReference type="CDD" id="cd03394">
    <property type="entry name" value="PAP2_like_5"/>
    <property type="match status" value="1"/>
</dbReference>
<dbReference type="PANTHER" id="PTHR14969:SF13">
    <property type="entry name" value="AT30094P"/>
    <property type="match status" value="1"/>
</dbReference>
<feature type="chain" id="PRO_5019303895" evidence="1">
    <location>
        <begin position="20"/>
        <end position="248"/>
    </location>
</feature>
<dbReference type="Proteomes" id="UP000284531">
    <property type="component" value="Unassembled WGS sequence"/>
</dbReference>
<evidence type="ECO:0000313" key="3">
    <source>
        <dbReference type="EMBL" id="RKE03459.1"/>
    </source>
</evidence>
<keyword evidence="4" id="KW-1185">Reference proteome</keyword>
<reference evidence="3 4" key="1">
    <citation type="submission" date="2018-09" db="EMBL/GenBank/DDBJ databases">
        <title>Genomic Encyclopedia of Archaeal and Bacterial Type Strains, Phase II (KMG-II): from individual species to whole genera.</title>
        <authorList>
            <person name="Goeker M."/>
        </authorList>
    </citation>
    <scope>NUCLEOTIDE SEQUENCE [LARGE SCALE GENOMIC DNA]</scope>
    <source>
        <strain evidence="3 4">DSM 21950</strain>
    </source>
</reference>
<dbReference type="RefSeq" id="WP_120238350.1">
    <property type="nucleotide sequence ID" value="NZ_RAPQ01000008.1"/>
</dbReference>
<dbReference type="InterPro" id="IPR036938">
    <property type="entry name" value="PAP2/HPO_sf"/>
</dbReference>
<keyword evidence="1" id="KW-0732">Signal</keyword>
<dbReference type="SMART" id="SM00014">
    <property type="entry name" value="acidPPc"/>
    <property type="match status" value="1"/>
</dbReference>
<dbReference type="Gene3D" id="1.20.144.10">
    <property type="entry name" value="Phosphatidic acid phosphatase type 2/haloperoxidase"/>
    <property type="match status" value="1"/>
</dbReference>
<evidence type="ECO:0000259" key="2">
    <source>
        <dbReference type="SMART" id="SM00014"/>
    </source>
</evidence>
<dbReference type="EMBL" id="RAPQ01000008">
    <property type="protein sequence ID" value="RKE03459.1"/>
    <property type="molecule type" value="Genomic_DNA"/>
</dbReference>
<evidence type="ECO:0000313" key="4">
    <source>
        <dbReference type="Proteomes" id="UP000284531"/>
    </source>
</evidence>
<gene>
    <name evidence="3" type="ORF">BXY64_0464</name>
</gene>
<dbReference type="OrthoDB" id="9773582at2"/>
<proteinExistence type="predicted"/>
<dbReference type="SUPFAM" id="SSF48317">
    <property type="entry name" value="Acid phosphatase/Vanadium-dependent haloperoxidase"/>
    <property type="match status" value="1"/>
</dbReference>